<evidence type="ECO:0000259" key="1">
    <source>
        <dbReference type="Pfam" id="PF03732"/>
    </source>
</evidence>
<proteinExistence type="predicted"/>
<name>A0A6V7Q5S5_ANACO</name>
<accession>A0A6V7Q5S5</accession>
<gene>
    <name evidence="2" type="ORF">CB5_LOCUS21760</name>
</gene>
<feature type="domain" description="Retrotransposon gag" evidence="1">
    <location>
        <begin position="50"/>
        <end position="105"/>
    </location>
</feature>
<dbReference type="InterPro" id="IPR005162">
    <property type="entry name" value="Retrotrans_gag_dom"/>
</dbReference>
<reference evidence="2" key="1">
    <citation type="submission" date="2020-07" db="EMBL/GenBank/DDBJ databases">
        <authorList>
            <person name="Lin J."/>
        </authorList>
    </citation>
    <scope>NUCLEOTIDE SEQUENCE</scope>
</reference>
<organism evidence="2">
    <name type="scientific">Ananas comosus var. bracteatus</name>
    <name type="common">red pineapple</name>
    <dbReference type="NCBI Taxonomy" id="296719"/>
    <lineage>
        <taxon>Eukaryota</taxon>
        <taxon>Viridiplantae</taxon>
        <taxon>Streptophyta</taxon>
        <taxon>Embryophyta</taxon>
        <taxon>Tracheophyta</taxon>
        <taxon>Spermatophyta</taxon>
        <taxon>Magnoliopsida</taxon>
        <taxon>Liliopsida</taxon>
        <taxon>Poales</taxon>
        <taxon>Bromeliaceae</taxon>
        <taxon>Bromelioideae</taxon>
        <taxon>Ananas</taxon>
    </lineage>
</organism>
<sequence>MGAKLIEFRKFDPPKYAGKKEEKGVLERWLTNMEKLLEDLFIDEQDRVPLAAHFLDGDASSWWRRHLSLKLGNVFPPWGEFRRLLHEQFFRDNTKLELERELNVFSSREPYRS</sequence>
<dbReference type="AlphaFoldDB" id="A0A6V7Q5S5"/>
<evidence type="ECO:0000313" key="2">
    <source>
        <dbReference type="EMBL" id="CAD1838549.1"/>
    </source>
</evidence>
<dbReference type="EMBL" id="LR862133">
    <property type="protein sequence ID" value="CAD1838549.1"/>
    <property type="molecule type" value="Genomic_DNA"/>
</dbReference>
<dbReference type="Pfam" id="PF03732">
    <property type="entry name" value="Retrotrans_gag"/>
    <property type="match status" value="1"/>
</dbReference>
<protein>
    <recommendedName>
        <fullName evidence="1">Retrotransposon gag domain-containing protein</fullName>
    </recommendedName>
</protein>